<dbReference type="AlphaFoldDB" id="A0A251U6P0"/>
<keyword evidence="2 9" id="KW-0808">Transferase</keyword>
<accession>A0A251U6P0</accession>
<reference evidence="9 11" key="1">
    <citation type="journal article" date="2017" name="Nature">
        <title>The sunflower genome provides insights into oil metabolism, flowering and Asterid evolution.</title>
        <authorList>
            <person name="Badouin H."/>
            <person name="Gouzy J."/>
            <person name="Grassa C.J."/>
            <person name="Murat F."/>
            <person name="Staton S.E."/>
            <person name="Cottret L."/>
            <person name="Lelandais-Briere C."/>
            <person name="Owens G.L."/>
            <person name="Carrere S."/>
            <person name="Mayjonade B."/>
            <person name="Legrand L."/>
            <person name="Gill N."/>
            <person name="Kane N.C."/>
            <person name="Bowers J.E."/>
            <person name="Hubner S."/>
            <person name="Bellec A."/>
            <person name="Berard A."/>
            <person name="Berges H."/>
            <person name="Blanchet N."/>
            <person name="Boniface M.C."/>
            <person name="Brunel D."/>
            <person name="Catrice O."/>
            <person name="Chaidir N."/>
            <person name="Claudel C."/>
            <person name="Donnadieu C."/>
            <person name="Faraut T."/>
            <person name="Fievet G."/>
            <person name="Helmstetter N."/>
            <person name="King M."/>
            <person name="Knapp S.J."/>
            <person name="Lai Z."/>
            <person name="Le Paslier M.C."/>
            <person name="Lippi Y."/>
            <person name="Lorenzon L."/>
            <person name="Mandel J.R."/>
            <person name="Marage G."/>
            <person name="Marchand G."/>
            <person name="Marquand E."/>
            <person name="Bret-Mestries E."/>
            <person name="Morien E."/>
            <person name="Nambeesan S."/>
            <person name="Nguyen T."/>
            <person name="Pegot-Espagnet P."/>
            <person name="Pouilly N."/>
            <person name="Raftis F."/>
            <person name="Sallet E."/>
            <person name="Schiex T."/>
            <person name="Thomas J."/>
            <person name="Vandecasteele C."/>
            <person name="Vares D."/>
            <person name="Vear F."/>
            <person name="Vautrin S."/>
            <person name="Crespi M."/>
            <person name="Mangin B."/>
            <person name="Burke J.M."/>
            <person name="Salse J."/>
            <person name="Munos S."/>
            <person name="Vincourt P."/>
            <person name="Rieseberg L.H."/>
            <person name="Langlade N.B."/>
        </authorList>
    </citation>
    <scope>NUCLEOTIDE SEQUENCE [LARGE SCALE GENOMIC DNA]</scope>
    <source>
        <strain evidence="11">cv. SF193</strain>
        <tissue evidence="9">Leaves</tissue>
    </source>
</reference>
<dbReference type="GO" id="GO:0004709">
    <property type="term" value="F:MAP kinase kinase kinase activity"/>
    <property type="evidence" value="ECO:0007669"/>
    <property type="project" value="UniProtKB-EC"/>
</dbReference>
<evidence type="ECO:0000256" key="4">
    <source>
        <dbReference type="ARBA" id="ARBA00022777"/>
    </source>
</evidence>
<dbReference type="InterPro" id="IPR001245">
    <property type="entry name" value="Ser-Thr/Tyr_kinase_cat_dom"/>
</dbReference>
<dbReference type="OMA" id="RTRCESH"/>
<feature type="domain" description="Protein kinase" evidence="8">
    <location>
        <begin position="12"/>
        <end position="264"/>
    </location>
</feature>
<reference evidence="10" key="2">
    <citation type="submission" date="2017-02" db="EMBL/GenBank/DDBJ databases">
        <title>Sunflower complete genome.</title>
        <authorList>
            <person name="Langlade N."/>
            <person name="Munos S."/>
        </authorList>
    </citation>
    <scope>NUCLEOTIDE SEQUENCE [LARGE SCALE GENOMIC DNA]</scope>
    <source>
        <tissue evidence="10">Leaves</tissue>
    </source>
</reference>
<dbReference type="EC" id="2.7.11.25" evidence="9"/>
<gene>
    <name evidence="10" type="ORF">HannXRQ_Chr08g0229121</name>
    <name evidence="9" type="ORF">HanXRQr2_Chr08g0345381</name>
</gene>
<dbReference type="InterPro" id="IPR011009">
    <property type="entry name" value="Kinase-like_dom_sf"/>
</dbReference>
<dbReference type="PRINTS" id="PR00109">
    <property type="entry name" value="TYRKINASE"/>
</dbReference>
<dbReference type="SMART" id="SM00220">
    <property type="entry name" value="S_TKc"/>
    <property type="match status" value="1"/>
</dbReference>
<organism evidence="10 11">
    <name type="scientific">Helianthus annuus</name>
    <name type="common">Common sunflower</name>
    <dbReference type="NCBI Taxonomy" id="4232"/>
    <lineage>
        <taxon>Eukaryota</taxon>
        <taxon>Viridiplantae</taxon>
        <taxon>Streptophyta</taxon>
        <taxon>Embryophyta</taxon>
        <taxon>Tracheophyta</taxon>
        <taxon>Spermatophyta</taxon>
        <taxon>Magnoliopsida</taxon>
        <taxon>eudicotyledons</taxon>
        <taxon>Gunneridae</taxon>
        <taxon>Pentapetalae</taxon>
        <taxon>asterids</taxon>
        <taxon>campanulids</taxon>
        <taxon>Asterales</taxon>
        <taxon>Asteraceae</taxon>
        <taxon>Asteroideae</taxon>
        <taxon>Heliantheae alliance</taxon>
        <taxon>Heliantheae</taxon>
        <taxon>Helianthus</taxon>
    </lineage>
</organism>
<dbReference type="InterPro" id="IPR008271">
    <property type="entry name" value="Ser/Thr_kinase_AS"/>
</dbReference>
<dbReference type="Proteomes" id="UP000215914">
    <property type="component" value="Chromosome 8"/>
</dbReference>
<name>A0A251U6P0_HELAN</name>
<dbReference type="GO" id="GO:0007165">
    <property type="term" value="P:signal transduction"/>
    <property type="evidence" value="ECO:0000318"/>
    <property type="project" value="GO_Central"/>
</dbReference>
<dbReference type="PROSITE" id="PS00108">
    <property type="entry name" value="PROTEIN_KINASE_ST"/>
    <property type="match status" value="1"/>
</dbReference>
<protein>
    <submittedName>
        <fullName evidence="9">Mitogen-activated protein kinase kinase kinase STE-STE11 family</fullName>
        <ecNumber evidence="9">2.7.11.25</ecNumber>
    </submittedName>
    <submittedName>
        <fullName evidence="10">Putative serine/threonine/dual specificity protein kinase, catalytic domain-containing protein</fullName>
    </submittedName>
</protein>
<dbReference type="PROSITE" id="PS00107">
    <property type="entry name" value="PROTEIN_KINASE_ATP"/>
    <property type="match status" value="1"/>
</dbReference>
<dbReference type="FunCoup" id="A0A251U6P0">
    <property type="interactions" value="583"/>
</dbReference>
<dbReference type="PROSITE" id="PS50011">
    <property type="entry name" value="PROTEIN_KINASE_DOM"/>
    <property type="match status" value="1"/>
</dbReference>
<dbReference type="SMR" id="A0A251U6P0"/>
<keyword evidence="5 6" id="KW-0067">ATP-binding</keyword>
<dbReference type="Pfam" id="PF00069">
    <property type="entry name" value="Pkinase"/>
    <property type="match status" value="1"/>
</dbReference>
<comment type="similarity">
    <text evidence="7">Belongs to the protein kinase superfamily.</text>
</comment>
<dbReference type="PANTHER" id="PTHR48011">
    <property type="entry name" value="CCR4-NOT TRANSCRIPTIONAL COMPLEX SUBUNIT CAF120-RELATED"/>
    <property type="match status" value="1"/>
</dbReference>
<evidence type="ECO:0000256" key="1">
    <source>
        <dbReference type="ARBA" id="ARBA00022527"/>
    </source>
</evidence>
<evidence type="ECO:0000313" key="9">
    <source>
        <dbReference type="EMBL" id="KAF5795923.1"/>
    </source>
</evidence>
<dbReference type="GO" id="GO:0004672">
    <property type="term" value="F:protein kinase activity"/>
    <property type="evidence" value="ECO:0000318"/>
    <property type="project" value="GO_Central"/>
</dbReference>
<dbReference type="InParanoid" id="A0A251U6P0"/>
<evidence type="ECO:0000256" key="7">
    <source>
        <dbReference type="RuleBase" id="RU000304"/>
    </source>
</evidence>
<dbReference type="InterPro" id="IPR052751">
    <property type="entry name" value="Plant_MAPKKK"/>
</dbReference>
<dbReference type="GO" id="GO:0005524">
    <property type="term" value="F:ATP binding"/>
    <property type="evidence" value="ECO:0007669"/>
    <property type="project" value="UniProtKB-UniRule"/>
</dbReference>
<sequence>MNNYTTSCESSWYRLNNIGKGSFGAVSLAVDQSGQTLAVKSVEKKSNEFLRYLESEIRILKSLSSPHIVKYLGDDVTREGLSVYRNLHMEYMPNGTLADVAKQHVISTNDVRDYTWCITSALSYIHARNIVHCDVKGANILLGNTAGTAKLADFGSAIDVRNITCNTRGSPLWMAPEVIRGEYIGPESDVWSLGCTVIEMITGKPAWQDRGVDTLRLIGYSGAVPELKTTTPVPHDLRDFLNKCLKREPSERWSCDQLLQHPFLLSCSPPSSPQITINTCKLSPRCIFDWSDSNSSSSSGSSSSSTYESTVDTCQFSMNNAKQRIGKLASTSGVIWETEGWEVVRHVTATTTTTWEYSDSVDDEESVTGSGGVKWDFSESTTSEAWGTMDSVDIYRCCYMYVWLQKMCDIIVVFNLNFIQHIQYTQWLTSTPSVVVHGLLIDTWNIFMNENKVYKIVYDVIWQWHIGICPFETWVGGW</sequence>
<dbReference type="Gene3D" id="1.10.510.10">
    <property type="entry name" value="Transferase(Phosphotransferase) domain 1"/>
    <property type="match status" value="1"/>
</dbReference>
<evidence type="ECO:0000313" key="11">
    <source>
        <dbReference type="Proteomes" id="UP000215914"/>
    </source>
</evidence>
<dbReference type="SUPFAM" id="SSF56112">
    <property type="entry name" value="Protein kinase-like (PK-like)"/>
    <property type="match status" value="1"/>
</dbReference>
<reference evidence="9" key="3">
    <citation type="submission" date="2020-06" db="EMBL/GenBank/DDBJ databases">
        <title>Helianthus annuus Genome sequencing and assembly Release 2.</title>
        <authorList>
            <person name="Gouzy J."/>
            <person name="Langlade N."/>
            <person name="Munos S."/>
        </authorList>
    </citation>
    <scope>NUCLEOTIDE SEQUENCE</scope>
    <source>
        <tissue evidence="9">Leaves</tissue>
    </source>
</reference>
<proteinExistence type="inferred from homology"/>
<dbReference type="InterPro" id="IPR000719">
    <property type="entry name" value="Prot_kinase_dom"/>
</dbReference>
<dbReference type="PANTHER" id="PTHR48011:SF7">
    <property type="entry name" value="F10K1.14 PROTEIN"/>
    <property type="match status" value="1"/>
</dbReference>
<evidence type="ECO:0000256" key="5">
    <source>
        <dbReference type="ARBA" id="ARBA00022840"/>
    </source>
</evidence>
<dbReference type="Gramene" id="mRNA:HanXRQr2_Chr08g0345381">
    <property type="protein sequence ID" value="CDS:HanXRQr2_Chr08g0345381.1"/>
    <property type="gene ID" value="HanXRQr2_Chr08g0345381"/>
</dbReference>
<evidence type="ECO:0000256" key="6">
    <source>
        <dbReference type="PROSITE-ProRule" id="PRU10141"/>
    </source>
</evidence>
<dbReference type="InterPro" id="IPR017441">
    <property type="entry name" value="Protein_kinase_ATP_BS"/>
</dbReference>
<dbReference type="EMBL" id="CM007897">
    <property type="protein sequence ID" value="OTG18995.1"/>
    <property type="molecule type" value="Genomic_DNA"/>
</dbReference>
<dbReference type="STRING" id="4232.A0A251U6P0"/>
<evidence type="ECO:0000256" key="2">
    <source>
        <dbReference type="ARBA" id="ARBA00022679"/>
    </source>
</evidence>
<keyword evidence="1 7" id="KW-0723">Serine/threonine-protein kinase</keyword>
<evidence type="ECO:0000259" key="8">
    <source>
        <dbReference type="PROSITE" id="PS50011"/>
    </source>
</evidence>
<keyword evidence="4 10" id="KW-0418">Kinase</keyword>
<keyword evidence="3 6" id="KW-0547">Nucleotide-binding</keyword>
<keyword evidence="11" id="KW-1185">Reference proteome</keyword>
<feature type="binding site" evidence="6">
    <location>
        <position position="40"/>
    </location>
    <ligand>
        <name>ATP</name>
        <dbReference type="ChEBI" id="CHEBI:30616"/>
    </ligand>
</feature>
<dbReference type="OrthoDB" id="275301at2759"/>
<dbReference type="EMBL" id="MNCJ02000323">
    <property type="protein sequence ID" value="KAF5795923.1"/>
    <property type="molecule type" value="Genomic_DNA"/>
</dbReference>
<dbReference type="CDD" id="cd06606">
    <property type="entry name" value="STKc_MAPKKK"/>
    <property type="match status" value="1"/>
</dbReference>
<evidence type="ECO:0000313" key="10">
    <source>
        <dbReference type="EMBL" id="OTG18995.1"/>
    </source>
</evidence>
<evidence type="ECO:0000256" key="3">
    <source>
        <dbReference type="ARBA" id="ARBA00022741"/>
    </source>
</evidence>